<dbReference type="InterPro" id="IPR053146">
    <property type="entry name" value="QDO-like"/>
</dbReference>
<accession>A0ABT1P8X8</accession>
<gene>
    <name evidence="2" type="ORF">NON19_01865</name>
</gene>
<dbReference type="EMBL" id="JANFNH010000001">
    <property type="protein sequence ID" value="MCQ4040800.1"/>
    <property type="molecule type" value="Genomic_DNA"/>
</dbReference>
<reference evidence="2 3" key="1">
    <citation type="submission" date="2022-06" db="EMBL/GenBank/DDBJ databases">
        <title>Draft genome sequence of type strain Streptomyces rubrisoli DSM 42083.</title>
        <authorList>
            <person name="Duangmal K."/>
            <person name="Klaysubun C."/>
        </authorList>
    </citation>
    <scope>NUCLEOTIDE SEQUENCE [LARGE SCALE GENOMIC DNA]</scope>
    <source>
        <strain evidence="2 3">DSM 42083</strain>
    </source>
</reference>
<dbReference type="Gene3D" id="2.60.120.10">
    <property type="entry name" value="Jelly Rolls"/>
    <property type="match status" value="1"/>
</dbReference>
<dbReference type="Proteomes" id="UP001206206">
    <property type="component" value="Unassembled WGS sequence"/>
</dbReference>
<keyword evidence="3" id="KW-1185">Reference proteome</keyword>
<organism evidence="2 3">
    <name type="scientific">Streptantibioticus rubrisoli</name>
    <dbReference type="NCBI Taxonomy" id="1387313"/>
    <lineage>
        <taxon>Bacteria</taxon>
        <taxon>Bacillati</taxon>
        <taxon>Actinomycetota</taxon>
        <taxon>Actinomycetes</taxon>
        <taxon>Kitasatosporales</taxon>
        <taxon>Streptomycetaceae</taxon>
        <taxon>Streptantibioticus</taxon>
    </lineage>
</organism>
<dbReference type="Pfam" id="PF00190">
    <property type="entry name" value="Cupin_1"/>
    <property type="match status" value="1"/>
</dbReference>
<feature type="domain" description="Cupin type-1" evidence="1">
    <location>
        <begin position="24"/>
        <end position="135"/>
    </location>
</feature>
<dbReference type="InterPro" id="IPR014710">
    <property type="entry name" value="RmlC-like_jellyroll"/>
</dbReference>
<dbReference type="PANTHER" id="PTHR36440:SF1">
    <property type="entry name" value="PUTATIVE (AFU_ORTHOLOGUE AFUA_8G07350)-RELATED"/>
    <property type="match status" value="1"/>
</dbReference>
<comment type="caution">
    <text evidence="2">The sequence shown here is derived from an EMBL/GenBank/DDBJ whole genome shotgun (WGS) entry which is preliminary data.</text>
</comment>
<dbReference type="PANTHER" id="PTHR36440">
    <property type="entry name" value="PUTATIVE (AFU_ORTHOLOGUE AFUA_8G07350)-RELATED"/>
    <property type="match status" value="1"/>
</dbReference>
<evidence type="ECO:0000259" key="1">
    <source>
        <dbReference type="Pfam" id="PF00190"/>
    </source>
</evidence>
<evidence type="ECO:0000313" key="3">
    <source>
        <dbReference type="Proteomes" id="UP001206206"/>
    </source>
</evidence>
<protein>
    <submittedName>
        <fullName evidence="2">Cupin domain-containing protein</fullName>
    </submittedName>
</protein>
<evidence type="ECO:0000313" key="2">
    <source>
        <dbReference type="EMBL" id="MCQ4040800.1"/>
    </source>
</evidence>
<sequence>MSTLTLNALDGLVVAPGEGRTLVTGAQEVTFKVTGERSTVGSLFEVVVPPGFDVGAHVHANSEELFYVLEGELDLLAFEPKVRTPDGWRGWESPSGMRPVRGTPGTVAHVPPGCPHAFANPTDKEARMLFQASPPPAHERYFEELLEILSCDGPPDMAAIAELRAAYDIHQLTPLRTRHR</sequence>
<name>A0ABT1P8X8_9ACTN</name>
<dbReference type="InterPro" id="IPR011051">
    <property type="entry name" value="RmlC_Cupin_sf"/>
</dbReference>
<proteinExistence type="predicted"/>
<dbReference type="SUPFAM" id="SSF51182">
    <property type="entry name" value="RmlC-like cupins"/>
    <property type="match status" value="1"/>
</dbReference>
<dbReference type="RefSeq" id="WP_255924736.1">
    <property type="nucleotide sequence ID" value="NZ_JANFNH010000001.1"/>
</dbReference>
<dbReference type="InterPro" id="IPR006045">
    <property type="entry name" value="Cupin_1"/>
</dbReference>